<protein>
    <submittedName>
        <fullName evidence="1">Uncharacterized protein</fullName>
    </submittedName>
</protein>
<dbReference type="AlphaFoldDB" id="A0A0F9HZW8"/>
<comment type="caution">
    <text evidence="1">The sequence shown here is derived from an EMBL/GenBank/DDBJ whole genome shotgun (WGS) entry which is preliminary data.</text>
</comment>
<reference evidence="1" key="1">
    <citation type="journal article" date="2015" name="Nature">
        <title>Complex archaea that bridge the gap between prokaryotes and eukaryotes.</title>
        <authorList>
            <person name="Spang A."/>
            <person name="Saw J.H."/>
            <person name="Jorgensen S.L."/>
            <person name="Zaremba-Niedzwiedzka K."/>
            <person name="Martijn J."/>
            <person name="Lind A.E."/>
            <person name="van Eijk R."/>
            <person name="Schleper C."/>
            <person name="Guy L."/>
            <person name="Ettema T.J."/>
        </authorList>
    </citation>
    <scope>NUCLEOTIDE SEQUENCE</scope>
</reference>
<evidence type="ECO:0000313" key="1">
    <source>
        <dbReference type="EMBL" id="KKL80687.1"/>
    </source>
</evidence>
<sequence length="59" mass="6619">QRKVHLVIPLRGLVCGVLSVRDAKVAKGLQRKSSMSILMTVKQEEVTCRQCLILSEGRR</sequence>
<feature type="non-terminal residue" evidence="1">
    <location>
        <position position="1"/>
    </location>
</feature>
<proteinExistence type="predicted"/>
<dbReference type="EMBL" id="LAZR01022778">
    <property type="protein sequence ID" value="KKL80687.1"/>
    <property type="molecule type" value="Genomic_DNA"/>
</dbReference>
<organism evidence="1">
    <name type="scientific">marine sediment metagenome</name>
    <dbReference type="NCBI Taxonomy" id="412755"/>
    <lineage>
        <taxon>unclassified sequences</taxon>
        <taxon>metagenomes</taxon>
        <taxon>ecological metagenomes</taxon>
    </lineage>
</organism>
<name>A0A0F9HZW8_9ZZZZ</name>
<gene>
    <name evidence="1" type="ORF">LCGC14_2002190</name>
</gene>
<accession>A0A0F9HZW8</accession>